<keyword evidence="2" id="KW-1003">Cell membrane</keyword>
<evidence type="ECO:0000256" key="2">
    <source>
        <dbReference type="ARBA" id="ARBA00022475"/>
    </source>
</evidence>
<organism evidence="9 10">
    <name type="scientific">Fulvitalea axinellae</name>
    <dbReference type="NCBI Taxonomy" id="1182444"/>
    <lineage>
        <taxon>Bacteria</taxon>
        <taxon>Pseudomonadati</taxon>
        <taxon>Bacteroidota</taxon>
        <taxon>Cytophagia</taxon>
        <taxon>Cytophagales</taxon>
        <taxon>Persicobacteraceae</taxon>
        <taxon>Fulvitalea</taxon>
    </lineage>
</organism>
<dbReference type="PANTHER" id="PTHR30572:SF18">
    <property type="entry name" value="ABC-TYPE MACROLIDE FAMILY EXPORT SYSTEM PERMEASE COMPONENT 2"/>
    <property type="match status" value="1"/>
</dbReference>
<evidence type="ECO:0000256" key="1">
    <source>
        <dbReference type="ARBA" id="ARBA00004651"/>
    </source>
</evidence>
<keyword evidence="10" id="KW-1185">Reference proteome</keyword>
<feature type="domain" description="MacB-like periplasmic core" evidence="8">
    <location>
        <begin position="22"/>
        <end position="193"/>
    </location>
</feature>
<feature type="transmembrane region" description="Helical" evidence="6">
    <location>
        <begin position="329"/>
        <end position="355"/>
    </location>
</feature>
<dbReference type="InterPro" id="IPR025857">
    <property type="entry name" value="MacB_PCD"/>
</dbReference>
<feature type="transmembrane region" description="Helical" evidence="6">
    <location>
        <begin position="754"/>
        <end position="774"/>
    </location>
</feature>
<dbReference type="InterPro" id="IPR003838">
    <property type="entry name" value="ABC3_permease_C"/>
</dbReference>
<feature type="transmembrane region" description="Helical" evidence="6">
    <location>
        <begin position="20"/>
        <end position="42"/>
    </location>
</feature>
<keyword evidence="4 6" id="KW-1133">Transmembrane helix</keyword>
<dbReference type="GO" id="GO:0005886">
    <property type="term" value="C:plasma membrane"/>
    <property type="evidence" value="ECO:0007669"/>
    <property type="project" value="UniProtKB-SubCell"/>
</dbReference>
<feature type="transmembrane region" description="Helical" evidence="6">
    <location>
        <begin position="375"/>
        <end position="392"/>
    </location>
</feature>
<feature type="domain" description="ABC3 transporter permease C-terminal" evidence="7">
    <location>
        <begin position="673"/>
        <end position="786"/>
    </location>
</feature>
<dbReference type="AlphaFoldDB" id="A0AAU9CWY9"/>
<dbReference type="PANTHER" id="PTHR30572">
    <property type="entry name" value="MEMBRANE COMPONENT OF TRANSPORTER-RELATED"/>
    <property type="match status" value="1"/>
</dbReference>
<evidence type="ECO:0000313" key="9">
    <source>
        <dbReference type="EMBL" id="BDD11552.1"/>
    </source>
</evidence>
<accession>A0AAU9CWY9</accession>
<dbReference type="GO" id="GO:0022857">
    <property type="term" value="F:transmembrane transporter activity"/>
    <property type="evidence" value="ECO:0007669"/>
    <property type="project" value="TreeGrafter"/>
</dbReference>
<evidence type="ECO:0000256" key="5">
    <source>
        <dbReference type="ARBA" id="ARBA00023136"/>
    </source>
</evidence>
<feature type="transmembrane region" description="Helical" evidence="6">
    <location>
        <begin position="280"/>
        <end position="300"/>
    </location>
</feature>
<dbReference type="InterPro" id="IPR050250">
    <property type="entry name" value="Macrolide_Exporter_MacB"/>
</dbReference>
<protein>
    <submittedName>
        <fullName evidence="9">ABC transporter permease</fullName>
    </submittedName>
</protein>
<feature type="transmembrane region" description="Helical" evidence="6">
    <location>
        <begin position="670"/>
        <end position="694"/>
    </location>
</feature>
<evidence type="ECO:0000256" key="4">
    <source>
        <dbReference type="ARBA" id="ARBA00022989"/>
    </source>
</evidence>
<sequence length="793" mass="91400">MLFYYLKISIRRLLRDKVYATVNILGLALALMSSLLLFKFAYSEWQTDKWHSDTDNVYRFLSEDKRGNLSTGVQFHFLDVLRKRVPEIENSVRVKRLWNMTIVLDSARISWSGRAFATERSLFEMFDYSLVLGDIGDFAPGSKKIVLSEKLAKRFFGDENPVGKPFDFECPSEDNTGAYTVVAVMRNAPEWSSLKPDLLKTIDQEDESFAYFYNAYETLVKLPELADRKRFVDEAVKASWSYRGKEYKAFKNDKAILQPFSNIYLHSKGVRSIRSTGSLFYTRGTAVVAILILFIALYNFNVINGALEIKTNVSTGVRRCLGETKWMEYAYNAIDTGVQLFVASLLMLLVMPWAYPFINGILNLFQVETFQFDPFLWRVFFFVFVISWFWLFSSTVFRWHRLRNVFKAFSMQVRTVLQLVVILTLLISTAFFVKQLRFIRNSSGFNADRLYTISFPNPIGNRVNGIWDEVFFRNKFMESGYADACALGTILPKSRGRKLQQFQAVGNPERKVQKIISINGDEHYLDLYNIKLVEGRGLDRKRFLYPGKIKSQDYIPEVLVNETFVRLMGLKEPIGEIIQNVKSKTEKKRIVGVVKDFHVQSFFHTIKPLMIFHEKGNWALIKAKPGKGKELLTFAESLHQRYNPDETQSFLGSAEPANKYYLKEIRFEKILLLFTALGFFIVCLGLFGVSYFTAETRTKEIGIRKANGATTFEILRLLNSSTLKQVAIAFVIAVPIAYYAMGRWLENFAYKTEMSWWVFVGAGLLSGLVALGTVSWQSWRAASREPVEALRYE</sequence>
<evidence type="ECO:0000256" key="3">
    <source>
        <dbReference type="ARBA" id="ARBA00022692"/>
    </source>
</evidence>
<evidence type="ECO:0000256" key="6">
    <source>
        <dbReference type="SAM" id="Phobius"/>
    </source>
</evidence>
<proteinExistence type="predicted"/>
<evidence type="ECO:0000259" key="8">
    <source>
        <dbReference type="Pfam" id="PF12704"/>
    </source>
</evidence>
<name>A0AAU9CWY9_9BACT</name>
<dbReference type="Pfam" id="PF12704">
    <property type="entry name" value="MacB_PCD"/>
    <property type="match status" value="1"/>
</dbReference>
<dbReference type="Pfam" id="PF02687">
    <property type="entry name" value="FtsX"/>
    <property type="match status" value="1"/>
</dbReference>
<geneLocation type="plasmid" evidence="9 10">
    <name>pFA1</name>
</geneLocation>
<evidence type="ECO:0000259" key="7">
    <source>
        <dbReference type="Pfam" id="PF02687"/>
    </source>
</evidence>
<evidence type="ECO:0000313" key="10">
    <source>
        <dbReference type="Proteomes" id="UP001348817"/>
    </source>
</evidence>
<dbReference type="EMBL" id="AP025315">
    <property type="protein sequence ID" value="BDD11552.1"/>
    <property type="molecule type" value="Genomic_DNA"/>
</dbReference>
<feature type="transmembrane region" description="Helical" evidence="6">
    <location>
        <begin position="726"/>
        <end position="742"/>
    </location>
</feature>
<dbReference type="RefSeq" id="WP_338395040.1">
    <property type="nucleotide sequence ID" value="NZ_AP025315.1"/>
</dbReference>
<comment type="subcellular location">
    <subcellularLocation>
        <location evidence="1">Cell membrane</location>
        <topology evidence="1">Multi-pass membrane protein</topology>
    </subcellularLocation>
</comment>
<feature type="transmembrane region" description="Helical" evidence="6">
    <location>
        <begin position="413"/>
        <end position="433"/>
    </location>
</feature>
<keyword evidence="3 6" id="KW-0812">Transmembrane</keyword>
<keyword evidence="5 6" id="KW-0472">Membrane</keyword>
<keyword evidence="9" id="KW-0614">Plasmid</keyword>
<gene>
    <name evidence="9" type="ORF">FUAX_39840</name>
</gene>
<dbReference type="KEGG" id="fax:FUAX_39840"/>
<reference evidence="9 10" key="1">
    <citation type="submission" date="2021-12" db="EMBL/GenBank/DDBJ databases">
        <title>Genome sequencing of bacteria with rrn-lacking chromosome and rrn-plasmid.</title>
        <authorList>
            <person name="Anda M."/>
            <person name="Iwasaki W."/>
        </authorList>
    </citation>
    <scope>NUCLEOTIDE SEQUENCE [LARGE SCALE GENOMIC DNA]</scope>
    <source>
        <strain evidence="9 10">DSM 100852</strain>
        <plasmid evidence="9 10">pFA1</plasmid>
    </source>
</reference>
<dbReference type="Proteomes" id="UP001348817">
    <property type="component" value="Plasmid pFA1"/>
</dbReference>